<proteinExistence type="predicted"/>
<accession>A0AAV4GGV3</accession>
<evidence type="ECO:0008006" key="3">
    <source>
        <dbReference type="Google" id="ProtNLM"/>
    </source>
</evidence>
<reference evidence="1 2" key="1">
    <citation type="journal article" date="2021" name="Elife">
        <title>Chloroplast acquisition without the gene transfer in kleptoplastic sea slugs, Plakobranchus ocellatus.</title>
        <authorList>
            <person name="Maeda T."/>
            <person name="Takahashi S."/>
            <person name="Yoshida T."/>
            <person name="Shimamura S."/>
            <person name="Takaki Y."/>
            <person name="Nagai Y."/>
            <person name="Toyoda A."/>
            <person name="Suzuki Y."/>
            <person name="Arimoto A."/>
            <person name="Ishii H."/>
            <person name="Satoh N."/>
            <person name="Nishiyama T."/>
            <person name="Hasebe M."/>
            <person name="Maruyama T."/>
            <person name="Minagawa J."/>
            <person name="Obokata J."/>
            <person name="Shigenobu S."/>
        </authorList>
    </citation>
    <scope>NUCLEOTIDE SEQUENCE [LARGE SCALE GENOMIC DNA]</scope>
</reference>
<dbReference type="EMBL" id="BMAT01012050">
    <property type="protein sequence ID" value="GFR84315.1"/>
    <property type="molecule type" value="Genomic_DNA"/>
</dbReference>
<sequence length="78" mass="8852">MKRHDNISVNQSMPKNRPDIAISVVMEVSRWCGEQTTSLRCSQIERVGRVQSCEADELVKLSFEQGQSMLAMLEVLRA</sequence>
<gene>
    <name evidence="1" type="ORF">ElyMa_005996500</name>
</gene>
<name>A0AAV4GGV3_9GAST</name>
<comment type="caution">
    <text evidence="1">The sequence shown here is derived from an EMBL/GenBank/DDBJ whole genome shotgun (WGS) entry which is preliminary data.</text>
</comment>
<dbReference type="AlphaFoldDB" id="A0AAV4GGV3"/>
<organism evidence="1 2">
    <name type="scientific">Elysia marginata</name>
    <dbReference type="NCBI Taxonomy" id="1093978"/>
    <lineage>
        <taxon>Eukaryota</taxon>
        <taxon>Metazoa</taxon>
        <taxon>Spiralia</taxon>
        <taxon>Lophotrochozoa</taxon>
        <taxon>Mollusca</taxon>
        <taxon>Gastropoda</taxon>
        <taxon>Heterobranchia</taxon>
        <taxon>Euthyneura</taxon>
        <taxon>Panpulmonata</taxon>
        <taxon>Sacoglossa</taxon>
        <taxon>Placobranchoidea</taxon>
        <taxon>Plakobranchidae</taxon>
        <taxon>Elysia</taxon>
    </lineage>
</organism>
<evidence type="ECO:0000313" key="2">
    <source>
        <dbReference type="Proteomes" id="UP000762676"/>
    </source>
</evidence>
<keyword evidence="2" id="KW-1185">Reference proteome</keyword>
<protein>
    <recommendedName>
        <fullName evidence="3">COMM domain-containing protein</fullName>
    </recommendedName>
</protein>
<evidence type="ECO:0000313" key="1">
    <source>
        <dbReference type="EMBL" id="GFR84315.1"/>
    </source>
</evidence>
<dbReference type="Proteomes" id="UP000762676">
    <property type="component" value="Unassembled WGS sequence"/>
</dbReference>